<protein>
    <submittedName>
        <fullName evidence="1">Uncharacterized protein</fullName>
    </submittedName>
</protein>
<dbReference type="EMBL" id="BSNX01000001">
    <property type="protein sequence ID" value="GLQ70777.1"/>
    <property type="molecule type" value="Genomic_DNA"/>
</dbReference>
<dbReference type="Proteomes" id="UP001156690">
    <property type="component" value="Unassembled WGS sequence"/>
</dbReference>
<sequence length="87" mass="10378">MNNFKEPLKTVLKKYCHIECYDPELIKRAVVSGKGFPYDFELFKEQLRDAIDQNLISPSEYEQLTEEDFDSRENLNEWLEELLDDLS</sequence>
<keyword evidence="2" id="KW-1185">Reference proteome</keyword>
<comment type="caution">
    <text evidence="1">The sequence shown here is derived from an EMBL/GenBank/DDBJ whole genome shotgun (WGS) entry which is preliminary data.</text>
</comment>
<name>A0AAV5NJG0_9VIBR</name>
<organism evidence="1 2">
    <name type="scientific">Vibrio penaeicida</name>
    <dbReference type="NCBI Taxonomy" id="104609"/>
    <lineage>
        <taxon>Bacteria</taxon>
        <taxon>Pseudomonadati</taxon>
        <taxon>Pseudomonadota</taxon>
        <taxon>Gammaproteobacteria</taxon>
        <taxon>Vibrionales</taxon>
        <taxon>Vibrionaceae</taxon>
        <taxon>Vibrio</taxon>
    </lineage>
</organism>
<dbReference type="AlphaFoldDB" id="A0AAV5NJG0"/>
<gene>
    <name evidence="1" type="ORF">GCM10007932_01370</name>
</gene>
<dbReference type="RefSeq" id="WP_126607618.1">
    <property type="nucleotide sequence ID" value="NZ_AP025144.1"/>
</dbReference>
<accession>A0AAV5NJG0</accession>
<evidence type="ECO:0000313" key="2">
    <source>
        <dbReference type="Proteomes" id="UP001156690"/>
    </source>
</evidence>
<reference evidence="2" key="1">
    <citation type="journal article" date="2019" name="Int. J. Syst. Evol. Microbiol.">
        <title>The Global Catalogue of Microorganisms (GCM) 10K type strain sequencing project: providing services to taxonomists for standard genome sequencing and annotation.</title>
        <authorList>
            <consortium name="The Broad Institute Genomics Platform"/>
            <consortium name="The Broad Institute Genome Sequencing Center for Infectious Disease"/>
            <person name="Wu L."/>
            <person name="Ma J."/>
        </authorList>
    </citation>
    <scope>NUCLEOTIDE SEQUENCE [LARGE SCALE GENOMIC DNA]</scope>
    <source>
        <strain evidence="2">NBRC 15640</strain>
    </source>
</reference>
<proteinExistence type="predicted"/>
<evidence type="ECO:0000313" key="1">
    <source>
        <dbReference type="EMBL" id="GLQ70777.1"/>
    </source>
</evidence>